<comment type="subcellular location">
    <subcellularLocation>
        <location evidence="1">Cell projection</location>
        <location evidence="1">Cilium</location>
    </subcellularLocation>
</comment>
<feature type="non-terminal residue" evidence="5">
    <location>
        <position position="575"/>
    </location>
</feature>
<dbReference type="InterPro" id="IPR043596">
    <property type="entry name" value="CFAP53/TCHP"/>
</dbReference>
<dbReference type="PANTHER" id="PTHR31183">
    <property type="entry name" value="TRICHOPLEIN KERATIN FILAMENT-BINDING PROTEIN FAMILY MEMBER"/>
    <property type="match status" value="1"/>
</dbReference>
<name>A0A835G6F2_SPOEX</name>
<dbReference type="PANTHER" id="PTHR31183:SF1">
    <property type="entry name" value="CILIA- AND FLAGELLA-ASSOCIATED PROTEIN 53"/>
    <property type="match status" value="1"/>
</dbReference>
<evidence type="ECO:0000313" key="5">
    <source>
        <dbReference type="EMBL" id="KAF9409841.1"/>
    </source>
</evidence>
<evidence type="ECO:0000256" key="1">
    <source>
        <dbReference type="ARBA" id="ARBA00004138"/>
    </source>
</evidence>
<dbReference type="Proteomes" id="UP000648187">
    <property type="component" value="Unassembled WGS sequence"/>
</dbReference>
<accession>A0A835G6F2</accession>
<reference evidence="5" key="1">
    <citation type="submission" date="2020-08" db="EMBL/GenBank/DDBJ databases">
        <title>Spodoptera exigua strain:BAW_Kor-Di-RS1 Genome sequencing and assembly.</title>
        <authorList>
            <person name="Kim J."/>
            <person name="Nam H.Y."/>
            <person name="Kwon M."/>
            <person name="Choi J.H."/>
            <person name="Cho S.R."/>
            <person name="Kim G.-H."/>
        </authorList>
    </citation>
    <scope>NUCLEOTIDE SEQUENCE</scope>
    <source>
        <strain evidence="5">BAW_Kor-Di-RS1</strain>
        <tissue evidence="5">Whole-body</tissue>
    </source>
</reference>
<dbReference type="GO" id="GO:0005929">
    <property type="term" value="C:cilium"/>
    <property type="evidence" value="ECO:0007669"/>
    <property type="project" value="UniProtKB-SubCell"/>
</dbReference>
<protein>
    <recommendedName>
        <fullName evidence="7">Trichohyalin-plectin-homology domain-containing protein</fullName>
    </recommendedName>
</protein>
<evidence type="ECO:0000313" key="6">
    <source>
        <dbReference type="Proteomes" id="UP000648187"/>
    </source>
</evidence>
<evidence type="ECO:0000256" key="4">
    <source>
        <dbReference type="SAM" id="MobiDB-lite"/>
    </source>
</evidence>
<proteinExistence type="predicted"/>
<evidence type="ECO:0000256" key="2">
    <source>
        <dbReference type="ARBA" id="ARBA00023069"/>
    </source>
</evidence>
<feature type="region of interest" description="Disordered" evidence="4">
    <location>
        <begin position="276"/>
        <end position="297"/>
    </location>
</feature>
<evidence type="ECO:0000256" key="3">
    <source>
        <dbReference type="ARBA" id="ARBA00023273"/>
    </source>
</evidence>
<dbReference type="EMBL" id="JACKWZ010000295">
    <property type="protein sequence ID" value="KAF9409841.1"/>
    <property type="molecule type" value="Genomic_DNA"/>
</dbReference>
<keyword evidence="3" id="KW-0966">Cell projection</keyword>
<comment type="caution">
    <text evidence="5">The sequence shown here is derived from an EMBL/GenBank/DDBJ whole genome shotgun (WGS) entry which is preliminary data.</text>
</comment>
<keyword evidence="2" id="KW-0969">Cilium</keyword>
<organism evidence="5 6">
    <name type="scientific">Spodoptera exigua</name>
    <name type="common">Beet armyworm</name>
    <name type="synonym">Noctua fulgens</name>
    <dbReference type="NCBI Taxonomy" id="7107"/>
    <lineage>
        <taxon>Eukaryota</taxon>
        <taxon>Metazoa</taxon>
        <taxon>Ecdysozoa</taxon>
        <taxon>Arthropoda</taxon>
        <taxon>Hexapoda</taxon>
        <taxon>Insecta</taxon>
        <taxon>Pterygota</taxon>
        <taxon>Neoptera</taxon>
        <taxon>Endopterygota</taxon>
        <taxon>Lepidoptera</taxon>
        <taxon>Glossata</taxon>
        <taxon>Ditrysia</taxon>
        <taxon>Noctuoidea</taxon>
        <taxon>Noctuidae</taxon>
        <taxon>Amphipyrinae</taxon>
        <taxon>Spodoptera</taxon>
    </lineage>
</organism>
<sequence length="575" mass="67275">FIVLIMEPPPAAPREPPPKDGIGPRGLPETYHVNGSRPRFDCPVREICKKAPEFGGEQRRGAINTLKDLKDTQYNDFFIRCDRRSLINNVARRVDLCMASYQEDLKAKRQRLTALLTAEEEKNIRLFVEQAQAGAEAVWQEKKDRLAYLLAKRKKEHEDKYRDVPISKCVHVQPCLVKMRSKESQEGQLYQMKENLAKKMSEIEIEKMWHAVALKEADALAARMEVDAMERLRREQECAKYSKDLIARRKEQKRKEQELLKEESKKLKELFEEYKRKEEADERERQQKKIQAGEERKAAIRERQETLAKQQAEAKLINDTWDSLSFMGIMDEKNKEDLRKKKARELNICNKHIVELKEEKARIMEADDPLFEAEARKIQDAMDQKRCQEMMRAKKINDEARAGVKEQIKENAAARAKETEAHREVVQYQRQLGAQLDQLVRHRDLTEAQARKLFQAQLLQQIQYNKLIKKRQKQEDLDQRKKCMMAADDYQNEITKIMCREFFSDEIHPFLRKMYSGLKMQEKCPCSKPDYCAVPVRGPKLGDMPKTSQQPNPTENRSEDAGNKVVNPTKSSENP</sequence>
<feature type="region of interest" description="Disordered" evidence="4">
    <location>
        <begin position="535"/>
        <end position="575"/>
    </location>
</feature>
<gene>
    <name evidence="5" type="ORF">HW555_010919</name>
</gene>
<dbReference type="AlphaFoldDB" id="A0A835G6F2"/>
<evidence type="ECO:0008006" key="7">
    <source>
        <dbReference type="Google" id="ProtNLM"/>
    </source>
</evidence>
<feature type="compositionally biased region" description="Polar residues" evidence="4">
    <location>
        <begin position="546"/>
        <end position="555"/>
    </location>
</feature>
<keyword evidence="6" id="KW-1185">Reference proteome</keyword>
<feature type="compositionally biased region" description="Polar residues" evidence="4">
    <location>
        <begin position="566"/>
        <end position="575"/>
    </location>
</feature>